<dbReference type="Pfam" id="PF00380">
    <property type="entry name" value="Ribosomal_S9"/>
    <property type="match status" value="1"/>
</dbReference>
<dbReference type="OrthoDB" id="9803965at2"/>
<evidence type="ECO:0000256" key="1">
    <source>
        <dbReference type="ARBA" id="ARBA00005251"/>
    </source>
</evidence>
<dbReference type="InterPro" id="IPR000754">
    <property type="entry name" value="Ribosomal_uS9"/>
</dbReference>
<dbReference type="SUPFAM" id="SSF54211">
    <property type="entry name" value="Ribosomal protein S5 domain 2-like"/>
    <property type="match status" value="1"/>
</dbReference>
<dbReference type="AlphaFoldDB" id="A0A1G8ZV31"/>
<evidence type="ECO:0000256" key="5">
    <source>
        <dbReference type="HAMAP-Rule" id="MF_00532"/>
    </source>
</evidence>
<dbReference type="EMBL" id="FNFK01000016">
    <property type="protein sequence ID" value="SDK18851.1"/>
    <property type="molecule type" value="Genomic_DNA"/>
</dbReference>
<keyword evidence="3 5" id="KW-0687">Ribonucleoprotein</keyword>
<comment type="similarity">
    <text evidence="1 5 6">Belongs to the universal ribosomal protein uS9 family.</text>
</comment>
<evidence type="ECO:0000313" key="8">
    <source>
        <dbReference type="EMBL" id="SDK18851.1"/>
    </source>
</evidence>
<evidence type="ECO:0000256" key="6">
    <source>
        <dbReference type="RuleBase" id="RU003815"/>
    </source>
</evidence>
<dbReference type="InterPro" id="IPR014721">
    <property type="entry name" value="Ribsml_uS5_D2-typ_fold_subgr"/>
</dbReference>
<evidence type="ECO:0000256" key="4">
    <source>
        <dbReference type="ARBA" id="ARBA00035259"/>
    </source>
</evidence>
<dbReference type="HAMAP" id="MF_00532_B">
    <property type="entry name" value="Ribosomal_uS9_B"/>
    <property type="match status" value="1"/>
</dbReference>
<dbReference type="InterPro" id="IPR020568">
    <property type="entry name" value="Ribosomal_Su5_D2-typ_SF"/>
</dbReference>
<dbReference type="GO" id="GO:0003723">
    <property type="term" value="F:RNA binding"/>
    <property type="evidence" value="ECO:0007669"/>
    <property type="project" value="TreeGrafter"/>
</dbReference>
<dbReference type="GO" id="GO:0003735">
    <property type="term" value="F:structural constituent of ribosome"/>
    <property type="evidence" value="ECO:0007669"/>
    <property type="project" value="InterPro"/>
</dbReference>
<dbReference type="GO" id="GO:0022627">
    <property type="term" value="C:cytosolic small ribosomal subunit"/>
    <property type="evidence" value="ECO:0007669"/>
    <property type="project" value="TreeGrafter"/>
</dbReference>
<protein>
    <recommendedName>
        <fullName evidence="4 5">Small ribosomal subunit protein uS9</fullName>
    </recommendedName>
</protein>
<dbReference type="PANTHER" id="PTHR21569">
    <property type="entry name" value="RIBOSOMAL PROTEIN S9"/>
    <property type="match status" value="1"/>
</dbReference>
<dbReference type="InterPro" id="IPR023035">
    <property type="entry name" value="Ribosomal_uS9_bac/plastid"/>
</dbReference>
<evidence type="ECO:0000256" key="7">
    <source>
        <dbReference type="SAM" id="MobiDB-lite"/>
    </source>
</evidence>
<dbReference type="Gene3D" id="3.30.230.10">
    <property type="match status" value="1"/>
</dbReference>
<evidence type="ECO:0000256" key="3">
    <source>
        <dbReference type="ARBA" id="ARBA00023274"/>
    </source>
</evidence>
<sequence length="130" mass="14325">MAQVQYFGTGRRKNSTARVIMTPGSGKITFNGKDISEYLNFDHLHLVVKQPLAITDTVDSYDITINVHGGGFSGQAGAARHGISRALLQVDPDFRSPLKAAGLLTRDSRMKERKKPGLKKARKSPQFSKR</sequence>
<dbReference type="Proteomes" id="UP000199433">
    <property type="component" value="Unassembled WGS sequence"/>
</dbReference>
<organism evidence="8 9">
    <name type="scientific">Alkalibacterium thalassium</name>
    <dbReference type="NCBI Taxonomy" id="426701"/>
    <lineage>
        <taxon>Bacteria</taxon>
        <taxon>Bacillati</taxon>
        <taxon>Bacillota</taxon>
        <taxon>Bacilli</taxon>
        <taxon>Lactobacillales</taxon>
        <taxon>Carnobacteriaceae</taxon>
        <taxon>Alkalibacterium</taxon>
    </lineage>
</organism>
<dbReference type="PROSITE" id="PS00360">
    <property type="entry name" value="RIBOSOMAL_S9"/>
    <property type="match status" value="1"/>
</dbReference>
<reference evidence="9" key="1">
    <citation type="submission" date="2016-10" db="EMBL/GenBank/DDBJ databases">
        <authorList>
            <person name="Varghese N."/>
            <person name="Submissions S."/>
        </authorList>
    </citation>
    <scope>NUCLEOTIDE SEQUENCE [LARGE SCALE GENOMIC DNA]</scope>
    <source>
        <strain evidence="9">DSM 19181</strain>
    </source>
</reference>
<dbReference type="PANTHER" id="PTHR21569:SF1">
    <property type="entry name" value="SMALL RIBOSOMAL SUBUNIT PROTEIN US9M"/>
    <property type="match status" value="1"/>
</dbReference>
<keyword evidence="9" id="KW-1185">Reference proteome</keyword>
<dbReference type="RefSeq" id="WP_091266415.1">
    <property type="nucleotide sequence ID" value="NZ_FNFK01000016.1"/>
</dbReference>
<dbReference type="FunFam" id="3.30.230.10:FF:000001">
    <property type="entry name" value="30S ribosomal protein S9"/>
    <property type="match status" value="1"/>
</dbReference>
<evidence type="ECO:0000256" key="2">
    <source>
        <dbReference type="ARBA" id="ARBA00022980"/>
    </source>
</evidence>
<dbReference type="STRING" id="426701.SAMN04488098_101633"/>
<gene>
    <name evidence="5" type="primary">rpsI</name>
    <name evidence="8" type="ORF">SAMN04488098_101633</name>
</gene>
<accession>A0A1G8ZV31</accession>
<dbReference type="GO" id="GO:0006412">
    <property type="term" value="P:translation"/>
    <property type="evidence" value="ECO:0007669"/>
    <property type="project" value="UniProtKB-UniRule"/>
</dbReference>
<evidence type="ECO:0000313" key="9">
    <source>
        <dbReference type="Proteomes" id="UP000199433"/>
    </source>
</evidence>
<feature type="region of interest" description="Disordered" evidence="7">
    <location>
        <begin position="101"/>
        <end position="130"/>
    </location>
</feature>
<feature type="compositionally biased region" description="Basic residues" evidence="7">
    <location>
        <begin position="111"/>
        <end position="130"/>
    </location>
</feature>
<dbReference type="InterPro" id="IPR020574">
    <property type="entry name" value="Ribosomal_uS9_CS"/>
</dbReference>
<proteinExistence type="inferred from homology"/>
<dbReference type="NCBIfam" id="NF001099">
    <property type="entry name" value="PRK00132.1"/>
    <property type="match status" value="1"/>
</dbReference>
<name>A0A1G8ZV31_9LACT</name>
<keyword evidence="2 5" id="KW-0689">Ribosomal protein</keyword>